<dbReference type="HOGENOM" id="CLU_065130_0_0_7"/>
<reference evidence="1 2" key="1">
    <citation type="journal article" date="2011" name="J. Bacteriol.">
        <title>Genome sequence of the mercury-methylating and pleomorphic Desulfovibrio africanus Strain Walvis Bay.</title>
        <authorList>
            <person name="Brown S.D."/>
            <person name="Wall J.D."/>
            <person name="Kucken A.M."/>
            <person name="Gilmour C.C."/>
            <person name="Podar M."/>
            <person name="Brandt C.C."/>
            <person name="Teshima H."/>
            <person name="Detter J.C."/>
            <person name="Han C.S."/>
            <person name="Land M.L."/>
            <person name="Lucas S."/>
            <person name="Han J."/>
            <person name="Pennacchio L."/>
            <person name="Nolan M."/>
            <person name="Pitluck S."/>
            <person name="Woyke T."/>
            <person name="Goodwin L."/>
            <person name="Palumbo A.V."/>
            <person name="Elias D.A."/>
        </authorList>
    </citation>
    <scope>NUCLEOTIDE SEQUENCE [LARGE SCALE GENOMIC DNA]</scope>
    <source>
        <strain evidence="1 2">Walvis Bay</strain>
    </source>
</reference>
<dbReference type="EMBL" id="CP003221">
    <property type="protein sequence ID" value="EGJ50947.1"/>
    <property type="molecule type" value="Genomic_DNA"/>
</dbReference>
<sequence length="384" mass="42342">MASSGVQQDRPRGCTRPMYRLASVVLVAAVLLGTGCETLGSRALRGERGNYNIALQQSNDEQLLLNLVRLRYRDNPVFLDVGNITTQFSLETTLDAGIEAEESAGDIFSLGGGVTYNTSPTIQYTPLSGEDFQQRLMTPLGLDRMLLLYQAGWSLKRVFTVLVQRLNNLENAVRASGPTPGSAPEYETFQQALEAMRGLERLGLLELVQENLLDGEPRSRVVLSLKEGAWDQPQAELLARLLGLSRRKLLYPIIPRGLVQGVDVPQGDYIMVETRSPLGAMFFLSHAVDTPEDDQRTGKVTTTRTNAGQAFDWHDVTSEVFEVKTSAIRPTQASTAVRYRGAWFYIADTNLETKSSFAMLNQLLILQSKPAEAPPPVLTLPVGR</sequence>
<protein>
    <submittedName>
        <fullName evidence="1">Uncharacterized protein</fullName>
    </submittedName>
</protein>
<accession>F3Z0D7</accession>
<proteinExistence type="predicted"/>
<dbReference type="AlphaFoldDB" id="F3Z0D7"/>
<dbReference type="Proteomes" id="UP000007844">
    <property type="component" value="Chromosome"/>
</dbReference>
<evidence type="ECO:0000313" key="2">
    <source>
        <dbReference type="Proteomes" id="UP000007844"/>
    </source>
</evidence>
<gene>
    <name evidence="1" type="ORF">Desaf_2629</name>
</gene>
<evidence type="ECO:0000313" key="1">
    <source>
        <dbReference type="EMBL" id="EGJ50947.1"/>
    </source>
</evidence>
<organism evidence="1 2">
    <name type="scientific">Desulfocurvibacter africanus subsp. africanus str. Walvis Bay</name>
    <dbReference type="NCBI Taxonomy" id="690850"/>
    <lineage>
        <taxon>Bacteria</taxon>
        <taxon>Pseudomonadati</taxon>
        <taxon>Thermodesulfobacteriota</taxon>
        <taxon>Desulfovibrionia</taxon>
        <taxon>Desulfovibrionales</taxon>
        <taxon>Desulfovibrionaceae</taxon>
        <taxon>Desulfocurvibacter</taxon>
    </lineage>
</organism>
<dbReference type="eggNOG" id="ENOG50308MT">
    <property type="taxonomic scope" value="Bacteria"/>
</dbReference>
<dbReference type="STRING" id="690850.Desaf_2629"/>
<keyword evidence="2" id="KW-1185">Reference proteome</keyword>
<name>F3Z0D7_DESAF</name>
<dbReference type="KEGG" id="daf:Desaf_2629"/>